<dbReference type="Proteomes" id="UP000245956">
    <property type="component" value="Unassembled WGS sequence"/>
</dbReference>
<reference evidence="2 3" key="1">
    <citation type="journal article" date="2016" name="Front. Microbiol.">
        <title>Genome and transcriptome sequences reveal the specific parasitism of the nematophagous Purpureocillium lilacinum 36-1.</title>
        <authorList>
            <person name="Xie J."/>
            <person name="Li S."/>
            <person name="Mo C."/>
            <person name="Xiao X."/>
            <person name="Peng D."/>
            <person name="Wang G."/>
            <person name="Xiao Y."/>
        </authorList>
    </citation>
    <scope>NUCLEOTIDE SEQUENCE [LARGE SCALE GENOMIC DNA]</scope>
    <source>
        <strain evidence="2 3">36-1</strain>
    </source>
</reference>
<sequence>MEAGLAALATLGPTAGVAVRAGAIDLARPPPPAASQPARFATSWRADGRVWVSRLTRDRDGADFRKRRTCFVLASKVRRQPVNNNGIPMAESRELRDDDLGASLSTFTRPVAGRQAFPASVASETRRSSVLARLGKCLLFVWQPPAPLPTSSRVVRVGRGLFSLKYLPAHLQPRAACPHLHTTYLAGCGHAALCPFAQGRTVRPSRGHVTAHAYVRGLLLSFASQWGNQGARLTVMTAPVANGPTQAQPTSSPEASSRSSQLSSLTSPPLPSGKLDDIHLCRLSCARRLLSQTSLTFLTYLSLPPPRHPNYPASRSSPVGRASVCLPTSNMPIVNHVVLASGAVVAVSVAVAAALAMYESPELRRYADDIRRRIAMTLHSMGDGINPPHREPRFNRPEDAEGFMLSRGGARAGAEPGVDADDETRRRQREELLYWNRVLLEKKDKEEKEPAALPAPMERPAGAHRGSSFDDFLRKDEGAETGAYVFKSGAEVQDSQPGLRHRGEGSRGFSSALYTNPFADEHHIDSDDVAEMSATFIAPGKDEGLSDIYSATTREGDDVRSATLEPSPALIDIVSHTQASQQSPSELPGTLERELANDEYMSAGQEDRHEAYASIQAWAQDSSRNFYSPLPVTPAAPMSEPELVSDDGQLTPTDSVSLVGSGEDLAQDARSLRAAETGRPYDVLSASEGVLTPVSWSEVGSVISESDAHGPVHA</sequence>
<feature type="compositionally biased region" description="Low complexity" evidence="1">
    <location>
        <begin position="251"/>
        <end position="267"/>
    </location>
</feature>
<feature type="region of interest" description="Disordered" evidence="1">
    <location>
        <begin position="446"/>
        <end position="470"/>
    </location>
</feature>
<dbReference type="AlphaFoldDB" id="A0A2U3E1U4"/>
<proteinExistence type="predicted"/>
<feature type="region of interest" description="Disordered" evidence="1">
    <location>
        <begin position="629"/>
        <end position="652"/>
    </location>
</feature>
<dbReference type="EMBL" id="LCWV01000015">
    <property type="protein sequence ID" value="PWI68446.1"/>
    <property type="molecule type" value="Genomic_DNA"/>
</dbReference>
<comment type="caution">
    <text evidence="2">The sequence shown here is derived from an EMBL/GenBank/DDBJ whole genome shotgun (WGS) entry which is preliminary data.</text>
</comment>
<gene>
    <name evidence="2" type="ORF">PCL_02215</name>
</gene>
<protein>
    <submittedName>
        <fullName evidence="2">Uncharacterized protein</fullName>
    </submittedName>
</protein>
<evidence type="ECO:0000313" key="3">
    <source>
        <dbReference type="Proteomes" id="UP000245956"/>
    </source>
</evidence>
<feature type="region of interest" description="Disordered" evidence="1">
    <location>
        <begin position="381"/>
        <end position="401"/>
    </location>
</feature>
<name>A0A2U3E1U4_PURLI</name>
<evidence type="ECO:0000313" key="2">
    <source>
        <dbReference type="EMBL" id="PWI68446.1"/>
    </source>
</evidence>
<feature type="compositionally biased region" description="Basic and acidic residues" evidence="1">
    <location>
        <begin position="388"/>
        <end position="399"/>
    </location>
</feature>
<feature type="region of interest" description="Disordered" evidence="1">
    <location>
        <begin position="241"/>
        <end position="270"/>
    </location>
</feature>
<organism evidence="2 3">
    <name type="scientific">Purpureocillium lilacinum</name>
    <name type="common">Paecilomyces lilacinus</name>
    <dbReference type="NCBI Taxonomy" id="33203"/>
    <lineage>
        <taxon>Eukaryota</taxon>
        <taxon>Fungi</taxon>
        <taxon>Dikarya</taxon>
        <taxon>Ascomycota</taxon>
        <taxon>Pezizomycotina</taxon>
        <taxon>Sordariomycetes</taxon>
        <taxon>Hypocreomycetidae</taxon>
        <taxon>Hypocreales</taxon>
        <taxon>Ophiocordycipitaceae</taxon>
        <taxon>Purpureocillium</taxon>
    </lineage>
</organism>
<accession>A0A2U3E1U4</accession>
<feature type="region of interest" description="Disordered" evidence="1">
    <location>
        <begin position="486"/>
        <end position="508"/>
    </location>
</feature>
<evidence type="ECO:0000256" key="1">
    <source>
        <dbReference type="SAM" id="MobiDB-lite"/>
    </source>
</evidence>